<accession>A0A6M5YYJ0</accession>
<evidence type="ECO:0000313" key="2">
    <source>
        <dbReference type="EMBL" id="QJW98604.1"/>
    </source>
</evidence>
<feature type="region of interest" description="Disordered" evidence="1">
    <location>
        <begin position="1"/>
        <end position="20"/>
    </location>
</feature>
<proteinExistence type="predicted"/>
<dbReference type="Proteomes" id="UP000503447">
    <property type="component" value="Chromosome"/>
</dbReference>
<organism evidence="2 3">
    <name type="scientific">Frigoriglobus tundricola</name>
    <dbReference type="NCBI Taxonomy" id="2774151"/>
    <lineage>
        <taxon>Bacteria</taxon>
        <taxon>Pseudomonadati</taxon>
        <taxon>Planctomycetota</taxon>
        <taxon>Planctomycetia</taxon>
        <taxon>Gemmatales</taxon>
        <taxon>Gemmataceae</taxon>
        <taxon>Frigoriglobus</taxon>
    </lineage>
</organism>
<keyword evidence="3" id="KW-1185">Reference proteome</keyword>
<dbReference type="KEGG" id="ftj:FTUN_6199"/>
<evidence type="ECO:0000256" key="1">
    <source>
        <dbReference type="SAM" id="MobiDB-lite"/>
    </source>
</evidence>
<name>A0A6M5YYJ0_9BACT</name>
<dbReference type="EMBL" id="CP053452">
    <property type="protein sequence ID" value="QJW98604.1"/>
    <property type="molecule type" value="Genomic_DNA"/>
</dbReference>
<gene>
    <name evidence="2" type="ORF">FTUN_6199</name>
</gene>
<protein>
    <submittedName>
        <fullName evidence="2">Uncharacterized protein</fullName>
    </submittedName>
</protein>
<reference evidence="3" key="1">
    <citation type="submission" date="2020-05" db="EMBL/GenBank/DDBJ databases">
        <title>Frigoriglobus tundricola gen. nov., sp. nov., a psychrotolerant cellulolytic planctomycete of the family Gemmataceae with two divergent copies of 16S rRNA gene.</title>
        <authorList>
            <person name="Kulichevskaya I.S."/>
            <person name="Ivanova A.A."/>
            <person name="Naumoff D.G."/>
            <person name="Beletsky A.V."/>
            <person name="Rijpstra W.I.C."/>
            <person name="Sinninghe Damste J.S."/>
            <person name="Mardanov A.V."/>
            <person name="Ravin N.V."/>
            <person name="Dedysh S.N."/>
        </authorList>
    </citation>
    <scope>NUCLEOTIDE SEQUENCE [LARGE SCALE GENOMIC DNA]</scope>
    <source>
        <strain evidence="3">PL17</strain>
    </source>
</reference>
<evidence type="ECO:0000313" key="3">
    <source>
        <dbReference type="Proteomes" id="UP000503447"/>
    </source>
</evidence>
<sequence length="42" mass="4348">MLASTAPFASLAEPRIGSPGRSAFICLAGQPNTWERTGNPSS</sequence>
<dbReference type="AlphaFoldDB" id="A0A6M5YYJ0"/>